<dbReference type="GeneID" id="66079632"/>
<gene>
    <name evidence="1" type="ORF">E1B28_010556</name>
</gene>
<dbReference type="KEGG" id="more:E1B28_010556"/>
<proteinExistence type="predicted"/>
<accession>A0A9P7RXK3</accession>
<dbReference type="RefSeq" id="XP_043007997.1">
    <property type="nucleotide sequence ID" value="XM_043155528.1"/>
</dbReference>
<name>A0A9P7RXK3_9AGAR</name>
<protein>
    <submittedName>
        <fullName evidence="1">Uncharacterized protein</fullName>
    </submittedName>
</protein>
<dbReference type="Proteomes" id="UP001049176">
    <property type="component" value="Chromosome 6"/>
</dbReference>
<dbReference type="EMBL" id="CM032186">
    <property type="protein sequence ID" value="KAG7091527.1"/>
    <property type="molecule type" value="Genomic_DNA"/>
</dbReference>
<keyword evidence="2" id="KW-1185">Reference proteome</keyword>
<organism evidence="1 2">
    <name type="scientific">Marasmius oreades</name>
    <name type="common">fairy-ring Marasmius</name>
    <dbReference type="NCBI Taxonomy" id="181124"/>
    <lineage>
        <taxon>Eukaryota</taxon>
        <taxon>Fungi</taxon>
        <taxon>Dikarya</taxon>
        <taxon>Basidiomycota</taxon>
        <taxon>Agaricomycotina</taxon>
        <taxon>Agaricomycetes</taxon>
        <taxon>Agaricomycetidae</taxon>
        <taxon>Agaricales</taxon>
        <taxon>Marasmiineae</taxon>
        <taxon>Marasmiaceae</taxon>
        <taxon>Marasmius</taxon>
    </lineage>
</organism>
<dbReference type="OrthoDB" id="3005282at2759"/>
<dbReference type="AlphaFoldDB" id="A0A9P7RXK3"/>
<reference evidence="1" key="1">
    <citation type="journal article" date="2021" name="Genome Biol. Evol.">
        <title>The assembled and annotated genome of the fairy-ring fungus Marasmius oreades.</title>
        <authorList>
            <person name="Hiltunen M."/>
            <person name="Ament-Velasquez S.L."/>
            <person name="Johannesson H."/>
        </authorList>
    </citation>
    <scope>NUCLEOTIDE SEQUENCE</scope>
    <source>
        <strain evidence="1">03SP1</strain>
    </source>
</reference>
<evidence type="ECO:0000313" key="2">
    <source>
        <dbReference type="Proteomes" id="UP001049176"/>
    </source>
</evidence>
<evidence type="ECO:0000313" key="1">
    <source>
        <dbReference type="EMBL" id="KAG7091527.1"/>
    </source>
</evidence>
<comment type="caution">
    <text evidence="1">The sequence shown here is derived from an EMBL/GenBank/DDBJ whole genome shotgun (WGS) entry which is preliminary data.</text>
</comment>
<sequence length="598" mass="68939">MSSSRFFEDSSNIHFSGNPFFTHANTVTINNFYNRSASMECELGSSYSRRDDHQWLTLRGGRLRIRLIDMSDINILQEISSETLRVLVKLKSTNPFRSRMGSVIKLHRRVESAEIVPGFGGRRFTVVSLEPENDADIEKIQTVLQPLLEVALSRRRVWLTQLFGVGRSIIPTLVYHDEFVNVEAIIEQYEETPIVYIYLLCQLSHSVFCIYDDGTLQKFLTLLSDDPSYWRFNLRTHSFQYDAVSKALSDEDPPRSFDRVFPLPRNCNPPLDSNEIVRALPDYLQMVSVFRKKTYIDRRAGFLRAGLITFGTLVNLTKPGILAYFPSISSPVWSCKFSILGTPDIIPVYSASVPSLLDLNFTKTRNNGIWEMDVRFSLELLPEDRQRLRTAYLVQSFPFYNKYDVSSDLVFIDELGFELTGTFKSDPSSCNFPKYLHVPPISPAWINNMPCLRWPINTPLFYWSFDRNGKMKISEREWKRYGIPDLIVEPYIMSSWEKLVCHSVWEYLSLKKYDFRSGRQFARDHGYPILVEGDPMMSPEAASCIVPRVKNLSWELGAERFGSNFTTRKEKGKAREMDPRVDVQAARAGQAPVVEISH</sequence>